<dbReference type="Pfam" id="PF01728">
    <property type="entry name" value="FtsJ"/>
    <property type="match status" value="1"/>
</dbReference>
<dbReference type="Gene3D" id="3.40.50.150">
    <property type="entry name" value="Vaccinia Virus protein VP39"/>
    <property type="match status" value="1"/>
</dbReference>
<dbReference type="GO" id="GO:0008168">
    <property type="term" value="F:methyltransferase activity"/>
    <property type="evidence" value="ECO:0007669"/>
    <property type="project" value="UniProtKB-KW"/>
</dbReference>
<dbReference type="Proteomes" id="UP001231941">
    <property type="component" value="Unassembled WGS sequence"/>
</dbReference>
<keyword evidence="2" id="KW-0489">Methyltransferase</keyword>
<keyword evidence="2" id="KW-0808">Transferase</keyword>
<evidence type="ECO:0000313" key="2">
    <source>
        <dbReference type="EMBL" id="MDP5276794.1"/>
    </source>
</evidence>
<accession>A0ABT9J751</accession>
<reference evidence="2 3" key="1">
    <citation type="submission" date="2023-08" db="EMBL/GenBank/DDBJ databases">
        <authorList>
            <person name="Park J.-S."/>
        </authorList>
    </citation>
    <scope>NUCLEOTIDE SEQUENCE [LARGE SCALE GENOMIC DNA]</scope>
    <source>
        <strain evidence="2 3">2205SS18-9</strain>
    </source>
</reference>
<name>A0ABT9J751_9BACL</name>
<dbReference type="PANTHER" id="PTHR37524:SF2">
    <property type="entry name" value="RIBOSOMAL RNA METHYLTRANSFERASE FTSJ DOMAIN-CONTAINING PROTEIN"/>
    <property type="match status" value="1"/>
</dbReference>
<dbReference type="EMBL" id="JAVAMP010000019">
    <property type="protein sequence ID" value="MDP5276794.1"/>
    <property type="molecule type" value="Genomic_DNA"/>
</dbReference>
<gene>
    <name evidence="2" type="ORF">Q5Y73_22125</name>
</gene>
<dbReference type="InterPro" id="IPR029063">
    <property type="entry name" value="SAM-dependent_MTases_sf"/>
</dbReference>
<protein>
    <submittedName>
        <fullName evidence="2">SAM-dependent methyltransferase</fullName>
    </submittedName>
</protein>
<dbReference type="GO" id="GO:0032259">
    <property type="term" value="P:methylation"/>
    <property type="evidence" value="ECO:0007669"/>
    <property type="project" value="UniProtKB-KW"/>
</dbReference>
<keyword evidence="3" id="KW-1185">Reference proteome</keyword>
<dbReference type="PANTHER" id="PTHR37524">
    <property type="entry name" value="RIBOSOMAL RNA LARGE SUBUNIT METHYLTRANSFERASE M"/>
    <property type="match status" value="1"/>
</dbReference>
<dbReference type="RefSeq" id="WP_305994103.1">
    <property type="nucleotide sequence ID" value="NZ_JAVAMP010000019.1"/>
</dbReference>
<dbReference type="CDD" id="cd02440">
    <property type="entry name" value="AdoMet_MTases"/>
    <property type="match status" value="1"/>
</dbReference>
<proteinExistence type="predicted"/>
<sequence>MNLEKNTMNTNIQSEQLLDAEQMIISIKPEFETLGMQELKSVDSQHKLITWFDQGIGHIQLSAGFNRLAKHFLDNKPIYIQHVSPIHTSVQLAKKEADLEAILKSVNTISSILDKNKSFSVQSRFIDPSVERPYKRFEVNKIVSEAIKEKGYALHVQKPEQIISIVFFESQAFIGISTAEANLSDWSGGQHRFAQEKDQISRAEFKLLEAMDVFDIQLPEKCTALDLGAAPGGWTRVLLQHNATVYAVDPANLDRVFKKNPKVKHFKETAQLFFKKDVGTKFDIVVNDMRMDTIESVELMGEAKKLLKANSLMILTLKLPKKNVKNRVDQAISTLKKWYEVLGVKQLFHNRSEVTIYMKNRI</sequence>
<comment type="caution">
    <text evidence="2">The sequence shown here is derived from an EMBL/GenBank/DDBJ whole genome shotgun (WGS) entry which is preliminary data.</text>
</comment>
<evidence type="ECO:0000313" key="3">
    <source>
        <dbReference type="Proteomes" id="UP001231941"/>
    </source>
</evidence>
<feature type="domain" description="Ribosomal RNA methyltransferase FtsJ" evidence="1">
    <location>
        <begin position="201"/>
        <end position="296"/>
    </location>
</feature>
<evidence type="ECO:0000259" key="1">
    <source>
        <dbReference type="Pfam" id="PF01728"/>
    </source>
</evidence>
<organism evidence="2 3">
    <name type="scientific">Chengkuizengella axinellae</name>
    <dbReference type="NCBI Taxonomy" id="3064388"/>
    <lineage>
        <taxon>Bacteria</taxon>
        <taxon>Bacillati</taxon>
        <taxon>Bacillota</taxon>
        <taxon>Bacilli</taxon>
        <taxon>Bacillales</taxon>
        <taxon>Paenibacillaceae</taxon>
        <taxon>Chengkuizengella</taxon>
    </lineage>
</organism>
<dbReference type="InterPro" id="IPR002877">
    <property type="entry name" value="RNA_MeTrfase_FtsJ_dom"/>
</dbReference>
<dbReference type="SUPFAM" id="SSF53335">
    <property type="entry name" value="S-adenosyl-L-methionine-dependent methyltransferases"/>
    <property type="match status" value="1"/>
</dbReference>